<dbReference type="Proteomes" id="UP000008068">
    <property type="component" value="Unassembled WGS sequence"/>
</dbReference>
<evidence type="ECO:0000259" key="2">
    <source>
        <dbReference type="PROSITE" id="PS51043"/>
    </source>
</evidence>
<dbReference type="OMA" id="WYNDIRE"/>
<dbReference type="InterPro" id="IPR058055">
    <property type="entry name" value="PA-PLA1"/>
</dbReference>
<dbReference type="AlphaFoldDB" id="G0NS98"/>
<dbReference type="EMBL" id="GL379937">
    <property type="protein sequence ID" value="EGT36748.1"/>
    <property type="molecule type" value="Genomic_DNA"/>
</dbReference>
<dbReference type="SUPFAM" id="SSF53474">
    <property type="entry name" value="alpha/beta-Hydrolases"/>
    <property type="match status" value="1"/>
</dbReference>
<dbReference type="PANTHER" id="PTHR23509:SF48">
    <property type="entry name" value="INTRACELLULAR PHOSPHOLIPASE A1"/>
    <property type="match status" value="1"/>
</dbReference>
<dbReference type="GO" id="GO:0046872">
    <property type="term" value="F:metal ion binding"/>
    <property type="evidence" value="ECO:0007669"/>
    <property type="project" value="InterPro"/>
</dbReference>
<dbReference type="OrthoDB" id="5849464at2759"/>
<dbReference type="PROSITE" id="PS51043">
    <property type="entry name" value="DDHD"/>
    <property type="match status" value="1"/>
</dbReference>
<accession>G0NS98</accession>
<dbReference type="GO" id="GO:0005737">
    <property type="term" value="C:cytoplasm"/>
    <property type="evidence" value="ECO:0007669"/>
    <property type="project" value="TreeGrafter"/>
</dbReference>
<dbReference type="eggNOG" id="KOG2308">
    <property type="taxonomic scope" value="Eukaryota"/>
</dbReference>
<dbReference type="SMART" id="SM01127">
    <property type="entry name" value="DDHD"/>
    <property type="match status" value="1"/>
</dbReference>
<evidence type="ECO:0000256" key="1">
    <source>
        <dbReference type="ARBA" id="ARBA00038464"/>
    </source>
</evidence>
<gene>
    <name evidence="3" type="ORF">CAEBREN_05886</name>
</gene>
<dbReference type="InterPro" id="IPR004177">
    <property type="entry name" value="DDHD_dom"/>
</dbReference>
<proteinExistence type="inferred from homology"/>
<evidence type="ECO:0000313" key="4">
    <source>
        <dbReference type="Proteomes" id="UP000008068"/>
    </source>
</evidence>
<keyword evidence="4" id="KW-1185">Reference proteome</keyword>
<sequence length="685" mass="79636">MCANFSLSDHRLVVFLQYQEETVHEKFVKTMKSSRVFNFILPNDAAQRRLQPFADMMYHVIVPLEIPVVHQMSAAVNAIEVKTDDDSQQIISSLDALKISKTNSFPTETINNGNDEEPLETTTPRNVEYGVFFPTEEPENLARYPNISKRPGIIKERRLTVGDILLKSSELRWSYRNDKGLWEAFIGKDSLLIEARHCLDNGIPIDETTELFLNCALPELKKECEELRAARRKRQPGDEKVIVYVLNNMYKLNHDNTKIISVFWYNDIREIRRGVYFTTNKQPIDPVEADRIQEHLVMYIMRPPPSKDASPSDQIPPELQINENIYKWTSLHDFTVKRGKEPETLLDMYPEEAAWDDDYPKVNHLVFVIHGVGHNGDTWEVVDGAKSLAKGADEAAMRKSGIMFLPVHWRTSIEPDNNVSKEDTTPEIEFSRLANFFGKYKDILPDVNLYNSYHYGKKIRNVVILKLNDLYKKFKEIHTTFHGSISIFGHSLGSVISYDILTNYSKYKDKNRIGGVPNDIPIEKLEFGVDKLFLIGSPLGYFLKFRDKSAHEKFVKTMKTLRIFNVFHPIDLVRSRLEPFADAIYDVILPLEIPNDEVSVDQSLLVFKKLRAVKRAFYMWKAKTRISKGLQLPYRLDYQLQEHTLWGEIQPHSIYWQHPGFNRFLVHALLRKRRDIVWKKRISTD</sequence>
<evidence type="ECO:0000313" key="3">
    <source>
        <dbReference type="EMBL" id="EGT36748.1"/>
    </source>
</evidence>
<comment type="similarity">
    <text evidence="1">Belongs to the PA-PLA1 family.</text>
</comment>
<dbReference type="InterPro" id="IPR029058">
    <property type="entry name" value="AB_hydrolase_fold"/>
</dbReference>
<dbReference type="STRING" id="135651.G0NS98"/>
<dbReference type="GO" id="GO:0004620">
    <property type="term" value="F:phospholipase activity"/>
    <property type="evidence" value="ECO:0007669"/>
    <property type="project" value="TreeGrafter"/>
</dbReference>
<reference evidence="4" key="1">
    <citation type="submission" date="2011-07" db="EMBL/GenBank/DDBJ databases">
        <authorList>
            <consortium name="Caenorhabditis brenneri Sequencing and Analysis Consortium"/>
            <person name="Wilson R.K."/>
        </authorList>
    </citation>
    <scope>NUCLEOTIDE SEQUENCE [LARGE SCALE GENOMIC DNA]</scope>
    <source>
        <strain evidence="4">PB2801</strain>
    </source>
</reference>
<feature type="domain" description="DDHD" evidence="2">
    <location>
        <begin position="525"/>
        <end position="671"/>
    </location>
</feature>
<dbReference type="HOGENOM" id="CLU_383212_0_0_1"/>
<organism evidence="4">
    <name type="scientific">Caenorhabditis brenneri</name>
    <name type="common">Nematode worm</name>
    <dbReference type="NCBI Taxonomy" id="135651"/>
    <lineage>
        <taxon>Eukaryota</taxon>
        <taxon>Metazoa</taxon>
        <taxon>Ecdysozoa</taxon>
        <taxon>Nematoda</taxon>
        <taxon>Chromadorea</taxon>
        <taxon>Rhabditida</taxon>
        <taxon>Rhabditina</taxon>
        <taxon>Rhabditomorpha</taxon>
        <taxon>Rhabditoidea</taxon>
        <taxon>Rhabditidae</taxon>
        <taxon>Peloderinae</taxon>
        <taxon>Caenorhabditis</taxon>
    </lineage>
</organism>
<name>G0NS98_CAEBE</name>
<dbReference type="InParanoid" id="G0NS98"/>
<dbReference type="PANTHER" id="PTHR23509">
    <property type="entry name" value="PA-PL1 PHOSPHOLIPASE FAMILY"/>
    <property type="match status" value="1"/>
</dbReference>
<protein>
    <recommendedName>
        <fullName evidence="2">DDHD domain-containing protein</fullName>
    </recommendedName>
</protein>
<dbReference type="Pfam" id="PF02862">
    <property type="entry name" value="DDHD"/>
    <property type="match status" value="1"/>
</dbReference>